<evidence type="ECO:0000256" key="5">
    <source>
        <dbReference type="ARBA" id="ARBA00022801"/>
    </source>
</evidence>
<dbReference type="EMBL" id="BAABAT010000001">
    <property type="protein sequence ID" value="GAA4243934.1"/>
    <property type="molecule type" value="Genomic_DNA"/>
</dbReference>
<evidence type="ECO:0000259" key="12">
    <source>
        <dbReference type="Pfam" id="PF00912"/>
    </source>
</evidence>
<keyword evidence="4" id="KW-0808">Transferase</keyword>
<dbReference type="InterPro" id="IPR012338">
    <property type="entry name" value="Beta-lactam/transpept-like"/>
</dbReference>
<dbReference type="SUPFAM" id="SSF56601">
    <property type="entry name" value="beta-lactamase/transpeptidase-like"/>
    <property type="match status" value="1"/>
</dbReference>
<sequence>MNYGDPDNPQSGRAQVPGFQPEPPSHNPQAPAAPPPAGRAQVGRASVGRANVGGASGSASVGSARVSPASGSARVTPPGEPGTGRASVTGSASVPSAGAAGRASVGRAVVGSASVGMGDVMDGPGGPPGDLPPGRPGGRGGAGGPGGGRNTAAKAKKRRRRNIIIAAIAAFIMIAGIGMVSGTYYFDQVALPDDITLNQSTTIYYSDGVTPMGRIGENRTVLPLDKIPKDVQHAVVAAEDNSFYTNDGVDYKGVVRAAWNNISGGDRQGASTISQQYARHWADLEGVTYARKLREAVIALKLNQQYSKDEIMAMYLNIVYFGRGAYGIEAAAQAYFDKPAEKLSMAEGMVLAGLIKNPEGSGKGSPFDPNIDKKQAQDRFDYIKGQMLKLNFCSEADAPTKMKYPDKVITPQEARNNTAQSQNFSKPEGLIMHHVLGEVAALTDPKTGSLLYEDTDGEGSKNFDRIRNGGLKIVTTIDKDIQPIAVREASRNKESNMNGQPDNLQAALVAVEPGTGAVKAYYGGDNGNGNDYAGYYNDPVLGDGKDSCCGGHPPGSTFKVYTLATGLMAGYKIDSMWNGESPADFPASGRTAKNGNPVKNAGDGSPQSPKCESGSGQWCTLEEVTVMSLNVPFFALTEKVTAARVIDTARAAGITDMWATVDGKSQKIDLVANDGAKVSPKYFQTEVGFGQYPVTVLEHAGGIATFAARGVAVKTHFLKEVWTGAKKTYQEVINPKRIPGFTDQMADDLSTVLQGVPKHYNLKTHDNRQIAGKTGTWQLGTGNGGGGNAHAWMVGYTAYDPAKKSPGLAVAVWVGNKDKEVALKDKKGVSIIGGSLPGPIWRDFLDAAMTQLKEPKINFRGPANTGRIDVGTGISPQPSLPPNIDPNNPGFPGNGNPGNPGNPGSSQGPGGNGGGTVPTTDATRRR</sequence>
<dbReference type="Gene3D" id="3.40.710.10">
    <property type="entry name" value="DD-peptidase/beta-lactamase superfamily"/>
    <property type="match status" value="1"/>
</dbReference>
<keyword evidence="1" id="KW-0121">Carboxypeptidase</keyword>
<keyword evidence="10" id="KW-1133">Transmembrane helix</keyword>
<accession>A0ABP8CVI9</accession>
<comment type="catalytic activity">
    <reaction evidence="8">
        <text>[GlcNAc-(1-&gt;4)-Mur2Ac(oyl-L-Ala-gamma-D-Glu-L-Lys-D-Ala-D-Ala)](n)-di-trans,octa-cis-undecaprenyl diphosphate + beta-D-GlcNAc-(1-&gt;4)-Mur2Ac(oyl-L-Ala-gamma-D-Glu-L-Lys-D-Ala-D-Ala)-di-trans,octa-cis-undecaprenyl diphosphate = [GlcNAc-(1-&gt;4)-Mur2Ac(oyl-L-Ala-gamma-D-Glu-L-Lys-D-Ala-D-Ala)](n+1)-di-trans,octa-cis-undecaprenyl diphosphate + di-trans,octa-cis-undecaprenyl diphosphate + H(+)</text>
        <dbReference type="Rhea" id="RHEA:23708"/>
        <dbReference type="Rhea" id="RHEA-COMP:9602"/>
        <dbReference type="Rhea" id="RHEA-COMP:9603"/>
        <dbReference type="ChEBI" id="CHEBI:15378"/>
        <dbReference type="ChEBI" id="CHEBI:58405"/>
        <dbReference type="ChEBI" id="CHEBI:60033"/>
        <dbReference type="ChEBI" id="CHEBI:78435"/>
        <dbReference type="EC" id="2.4.99.28"/>
    </reaction>
</comment>
<evidence type="ECO:0000256" key="7">
    <source>
        <dbReference type="ARBA" id="ARBA00034000"/>
    </source>
</evidence>
<name>A0ABP8CVI9_9ACTN</name>
<keyword evidence="14" id="KW-1185">Reference proteome</keyword>
<feature type="compositionally biased region" description="Polar residues" evidence="9">
    <location>
        <begin position="917"/>
        <end position="926"/>
    </location>
</feature>
<dbReference type="Proteomes" id="UP001500620">
    <property type="component" value="Unassembled WGS sequence"/>
</dbReference>
<feature type="compositionally biased region" description="Gly residues" evidence="9">
    <location>
        <begin position="907"/>
        <end position="916"/>
    </location>
</feature>
<evidence type="ECO:0000256" key="1">
    <source>
        <dbReference type="ARBA" id="ARBA00022645"/>
    </source>
</evidence>
<feature type="compositionally biased region" description="Low complexity" evidence="9">
    <location>
        <begin position="38"/>
        <end position="75"/>
    </location>
</feature>
<evidence type="ECO:0000256" key="3">
    <source>
        <dbReference type="ARBA" id="ARBA00022676"/>
    </source>
</evidence>
<keyword evidence="2" id="KW-0645">Protease</keyword>
<dbReference type="InterPro" id="IPR001264">
    <property type="entry name" value="Glyco_trans_51"/>
</dbReference>
<evidence type="ECO:0000256" key="10">
    <source>
        <dbReference type="SAM" id="Phobius"/>
    </source>
</evidence>
<dbReference type="PANTHER" id="PTHR32282:SF34">
    <property type="entry name" value="PENICILLIN-BINDING PROTEIN 1A"/>
    <property type="match status" value="1"/>
</dbReference>
<dbReference type="SUPFAM" id="SSF53955">
    <property type="entry name" value="Lysozyme-like"/>
    <property type="match status" value="1"/>
</dbReference>
<dbReference type="PANTHER" id="PTHR32282">
    <property type="entry name" value="BINDING PROTEIN TRANSPEPTIDASE, PUTATIVE-RELATED"/>
    <property type="match status" value="1"/>
</dbReference>
<dbReference type="InterPro" id="IPR050396">
    <property type="entry name" value="Glycosyltr_51/Transpeptidase"/>
</dbReference>
<keyword evidence="5" id="KW-0378">Hydrolase</keyword>
<comment type="caution">
    <text evidence="13">The sequence shown here is derived from an EMBL/GenBank/DDBJ whole genome shotgun (WGS) entry which is preliminary data.</text>
</comment>
<evidence type="ECO:0000313" key="13">
    <source>
        <dbReference type="EMBL" id="GAA4243934.1"/>
    </source>
</evidence>
<evidence type="ECO:0000256" key="9">
    <source>
        <dbReference type="SAM" id="MobiDB-lite"/>
    </source>
</evidence>
<evidence type="ECO:0000256" key="2">
    <source>
        <dbReference type="ARBA" id="ARBA00022670"/>
    </source>
</evidence>
<keyword evidence="10" id="KW-0812">Transmembrane</keyword>
<dbReference type="InterPro" id="IPR023346">
    <property type="entry name" value="Lysozyme-like_dom_sf"/>
</dbReference>
<feature type="region of interest" description="Disordered" evidence="9">
    <location>
        <begin position="1"/>
        <end position="156"/>
    </location>
</feature>
<dbReference type="InterPro" id="IPR001460">
    <property type="entry name" value="PCN-bd_Tpept"/>
</dbReference>
<keyword evidence="6" id="KW-0511">Multifunctional enzyme</keyword>
<feature type="region of interest" description="Disordered" evidence="9">
    <location>
        <begin position="582"/>
        <end position="614"/>
    </location>
</feature>
<dbReference type="InterPro" id="IPR036950">
    <property type="entry name" value="PBP_transglycosylase"/>
</dbReference>
<dbReference type="Gene3D" id="1.10.3810.10">
    <property type="entry name" value="Biosynthetic peptidoglycan transglycosylase-like"/>
    <property type="match status" value="1"/>
</dbReference>
<reference evidence="14" key="1">
    <citation type="journal article" date="2019" name="Int. J. Syst. Evol. Microbiol.">
        <title>The Global Catalogue of Microorganisms (GCM) 10K type strain sequencing project: providing services to taxonomists for standard genome sequencing and annotation.</title>
        <authorList>
            <consortium name="The Broad Institute Genomics Platform"/>
            <consortium name="The Broad Institute Genome Sequencing Center for Infectious Disease"/>
            <person name="Wu L."/>
            <person name="Ma J."/>
        </authorList>
    </citation>
    <scope>NUCLEOTIDE SEQUENCE [LARGE SCALE GENOMIC DNA]</scope>
    <source>
        <strain evidence="14">JCM 17441</strain>
    </source>
</reference>
<evidence type="ECO:0000256" key="6">
    <source>
        <dbReference type="ARBA" id="ARBA00023268"/>
    </source>
</evidence>
<feature type="region of interest" description="Disordered" evidence="9">
    <location>
        <begin position="857"/>
        <end position="926"/>
    </location>
</feature>
<evidence type="ECO:0000259" key="11">
    <source>
        <dbReference type="Pfam" id="PF00905"/>
    </source>
</evidence>
<dbReference type="Pfam" id="PF00912">
    <property type="entry name" value="Transgly"/>
    <property type="match status" value="1"/>
</dbReference>
<feature type="compositionally biased region" description="Polar residues" evidence="9">
    <location>
        <begin position="605"/>
        <end position="614"/>
    </location>
</feature>
<gene>
    <name evidence="13" type="ORF">GCM10022255_004970</name>
</gene>
<feature type="compositionally biased region" description="Low complexity" evidence="9">
    <location>
        <begin position="86"/>
        <end position="122"/>
    </location>
</feature>
<evidence type="ECO:0000256" key="8">
    <source>
        <dbReference type="ARBA" id="ARBA00049902"/>
    </source>
</evidence>
<comment type="catalytic activity">
    <reaction evidence="7">
        <text>Preferential cleavage: (Ac)2-L-Lys-D-Ala-|-D-Ala. Also transpeptidation of peptidyl-alanyl moieties that are N-acyl substituents of D-alanine.</text>
        <dbReference type="EC" id="3.4.16.4"/>
    </reaction>
</comment>
<feature type="domain" description="Penicillin-binding protein transpeptidase" evidence="11">
    <location>
        <begin position="507"/>
        <end position="818"/>
    </location>
</feature>
<proteinExistence type="predicted"/>
<keyword evidence="10" id="KW-0472">Membrane</keyword>
<evidence type="ECO:0000256" key="4">
    <source>
        <dbReference type="ARBA" id="ARBA00022679"/>
    </source>
</evidence>
<keyword evidence="3" id="KW-0328">Glycosyltransferase</keyword>
<evidence type="ECO:0000313" key="14">
    <source>
        <dbReference type="Proteomes" id="UP001500620"/>
    </source>
</evidence>
<protein>
    <submittedName>
        <fullName evidence="13">Transglycosylase domain-containing protein</fullName>
    </submittedName>
</protein>
<feature type="compositionally biased region" description="Pro residues" evidence="9">
    <location>
        <begin position="125"/>
        <end position="135"/>
    </location>
</feature>
<feature type="compositionally biased region" description="Pro residues" evidence="9">
    <location>
        <begin position="20"/>
        <end position="37"/>
    </location>
</feature>
<feature type="transmembrane region" description="Helical" evidence="10">
    <location>
        <begin position="163"/>
        <end position="186"/>
    </location>
</feature>
<dbReference type="Pfam" id="PF00905">
    <property type="entry name" value="Transpeptidase"/>
    <property type="match status" value="1"/>
</dbReference>
<feature type="compositionally biased region" description="Gly residues" evidence="9">
    <location>
        <begin position="136"/>
        <end position="149"/>
    </location>
</feature>
<organism evidence="13 14">
    <name type="scientific">Dactylosporangium darangshiense</name>
    <dbReference type="NCBI Taxonomy" id="579108"/>
    <lineage>
        <taxon>Bacteria</taxon>
        <taxon>Bacillati</taxon>
        <taxon>Actinomycetota</taxon>
        <taxon>Actinomycetes</taxon>
        <taxon>Micromonosporales</taxon>
        <taxon>Micromonosporaceae</taxon>
        <taxon>Dactylosporangium</taxon>
    </lineage>
</organism>
<feature type="domain" description="Glycosyl transferase family 51" evidence="12">
    <location>
        <begin position="214"/>
        <end position="387"/>
    </location>
</feature>